<dbReference type="RefSeq" id="WP_127028889.1">
    <property type="nucleotide sequence ID" value="NZ_RYFG02000119.1"/>
</dbReference>
<proteinExistence type="predicted"/>
<dbReference type="InterPro" id="IPR045584">
    <property type="entry name" value="Pilin-like"/>
</dbReference>
<feature type="transmembrane region" description="Helical" evidence="1">
    <location>
        <begin position="41"/>
        <end position="61"/>
    </location>
</feature>
<dbReference type="Pfam" id="PF07963">
    <property type="entry name" value="N_methyl"/>
    <property type="match status" value="1"/>
</dbReference>
<name>A0ABY3C6P8_9GAMM</name>
<dbReference type="Proteomes" id="UP000733744">
    <property type="component" value="Unassembled WGS sequence"/>
</dbReference>
<comment type="caution">
    <text evidence="2">The sequence shown here is derived from an EMBL/GenBank/DDBJ whole genome shotgun (WGS) entry which is preliminary data.</text>
</comment>
<dbReference type="InterPro" id="IPR012902">
    <property type="entry name" value="N_methyl_site"/>
</dbReference>
<dbReference type="SUPFAM" id="SSF54523">
    <property type="entry name" value="Pili subunits"/>
    <property type="match status" value="1"/>
</dbReference>
<evidence type="ECO:0000256" key="1">
    <source>
        <dbReference type="SAM" id="Phobius"/>
    </source>
</evidence>
<protein>
    <submittedName>
        <fullName evidence="2">Prepilin-type N-terminal cleavage/methylation domain-containing protein</fullName>
    </submittedName>
</protein>
<keyword evidence="1" id="KW-0812">Transmembrane</keyword>
<evidence type="ECO:0000313" key="2">
    <source>
        <dbReference type="EMBL" id="TRW90253.1"/>
    </source>
</evidence>
<gene>
    <name evidence="2" type="ORF">EKO24_019650</name>
</gene>
<reference evidence="2 3" key="1">
    <citation type="journal article" date="2019" name="Antonie Van Leeuwenhoek">
        <title>Description of 'Ca. Methylobacter oryzae' KRF1, a novel species from the environmentally important Methylobacter clade 2.</title>
        <authorList>
            <person name="Khatri K."/>
            <person name="Mohite J.A."/>
            <person name="Pandit P.S."/>
            <person name="Bahulikar R."/>
            <person name="Rahalkar M.C."/>
        </authorList>
    </citation>
    <scope>NUCLEOTIDE SEQUENCE [LARGE SCALE GENOMIC DNA]</scope>
    <source>
        <strain evidence="2 3">KRF1</strain>
    </source>
</reference>
<accession>A0ABY3C6P8</accession>
<keyword evidence="1" id="KW-1133">Transmembrane helix</keyword>
<dbReference type="EMBL" id="RYFG02000119">
    <property type="protein sequence ID" value="TRW90253.1"/>
    <property type="molecule type" value="Genomic_DNA"/>
</dbReference>
<dbReference type="NCBIfam" id="TIGR02532">
    <property type="entry name" value="IV_pilin_GFxxxE"/>
    <property type="match status" value="1"/>
</dbReference>
<sequence length="282" mass="30711">MNCKNKTKGTRQKAQDYFPLAAPSSQHEVLSPHGARRQDGFTLIEVLIAMTLLSIMVVLLFSSLKICAQSWEQGENKIAEVNEVAVVYNFFQRHLSAAMPVSNDFAQNGMDAAGQPVINSTIAAGAAIEKSKGKNFSFQGKRDSLQFVSVFPASAGRAGMQLFSIQPEREGKDQVVKVTLTPFFPLAEGEEWNTEEVVLLKHVSDFELSYFGATVEDGSKSAWQDEWLEKEIQPKLVKININTSDGVFWPEMIIELKVAGTGTAAVPGIVGGLNASPFGAPN</sequence>
<keyword evidence="3" id="KW-1185">Reference proteome</keyword>
<evidence type="ECO:0000313" key="3">
    <source>
        <dbReference type="Proteomes" id="UP000733744"/>
    </source>
</evidence>
<organism evidence="2 3">
    <name type="scientific">Candidatus Methylobacter oryzae</name>
    <dbReference type="NCBI Taxonomy" id="2497749"/>
    <lineage>
        <taxon>Bacteria</taxon>
        <taxon>Pseudomonadati</taxon>
        <taxon>Pseudomonadota</taxon>
        <taxon>Gammaproteobacteria</taxon>
        <taxon>Methylococcales</taxon>
        <taxon>Methylococcaceae</taxon>
        <taxon>Methylobacter</taxon>
    </lineage>
</organism>
<keyword evidence="1" id="KW-0472">Membrane</keyword>